<accession>A0ABR3J0D7</accession>
<dbReference type="InterPro" id="IPR043504">
    <property type="entry name" value="Peptidase_S1_PA_chymotrypsin"/>
</dbReference>
<sequence length="738" mass="78324">MAAIAATWTLDIPGAQPKAESVTQPNPAHGEESIIGIDLRERVSPYDFQDGGKYRSIVKIQSQFRTPEGEEVWMMGSGWLVSPDTLVTAGHVVYDQAYKYGACTQIKCYIGYEGVDSVKPSDDPIPAVQPRYGKQIITTKSWITVDGDRLHDVAFIRVHKPFVGKLNVFKAVDTEPSATLLLGVVGYPGDKELKDEKGALMYALFATTTYDVETYKRHMISYPISTFGGQSGAPVLARTKDGLFAIGTHCYGAGEGEKNNSGNPIGGKWGNNYTKYLSLYERSDAFVGELNKINFVSTEAGEATPGPAPPGPPPVVRTPEHGVEEGFLDVIKSIAKIGSTALSLGAPLLGPVGAVVGPVAGGLLGAIAGQESTIDAMVKRTGDPIAPATAERAVLAESSLQAVLSIYNEDPHHPVLKPIFAHMSNEYMTHAPDVDTIATQLAPQLTESALDLAGFKLGRALIAPPSATESEPELPRKALNGLPSPHSSEAFTGQEEAFVEGLLGATVPIAGAEEGAFDFLGPLITKAVKVAKPLVSRAAKYAVKDILPHLVGQIVGSGNATNSESAFAPTTPATQEASRLLFKRALLADAALSALTTLPKDQLKTLKVKHTVLGQIHPQEEGIFDFVKSTAQRLGPYALKATKAAIKRLGPGLVDATAAMLKERLVGKPEAVTSFSSLTSSGSEADFQRLGRQPSNLSVNRARLIAEDSWSPASDASDLMMANPDQPPIIRTPPPFEP</sequence>
<reference evidence="9" key="1">
    <citation type="submission" date="2024-06" db="EMBL/GenBank/DDBJ databases">
        <title>Multi-omics analyses provide insights into the biosynthesis of the anticancer antibiotic pleurotin in Hohenbuehelia grisea.</title>
        <authorList>
            <person name="Weaver J.A."/>
            <person name="Alberti F."/>
        </authorList>
    </citation>
    <scope>NUCLEOTIDE SEQUENCE [LARGE SCALE GENOMIC DNA]</scope>
    <source>
        <strain evidence="9">T-177</strain>
    </source>
</reference>
<dbReference type="EMBL" id="JASNQZ010000012">
    <property type="protein sequence ID" value="KAL0949100.1"/>
    <property type="molecule type" value="Genomic_DNA"/>
</dbReference>
<comment type="similarity">
    <text evidence="1 6">Belongs to the peptidase S1B family.</text>
</comment>
<proteinExistence type="inferred from homology"/>
<feature type="compositionally biased region" description="Pro residues" evidence="7">
    <location>
        <begin position="725"/>
        <end position="738"/>
    </location>
</feature>
<comment type="caution">
    <text evidence="8">The sequence shown here is derived from an EMBL/GenBank/DDBJ whole genome shotgun (WGS) entry which is preliminary data.</text>
</comment>
<evidence type="ECO:0000256" key="6">
    <source>
        <dbReference type="RuleBase" id="RU004296"/>
    </source>
</evidence>
<keyword evidence="3" id="KW-0732">Signal</keyword>
<name>A0ABR3J0D7_9AGAR</name>
<evidence type="ECO:0000256" key="2">
    <source>
        <dbReference type="ARBA" id="ARBA00022670"/>
    </source>
</evidence>
<evidence type="ECO:0000313" key="9">
    <source>
        <dbReference type="Proteomes" id="UP001556367"/>
    </source>
</evidence>
<evidence type="ECO:0000313" key="8">
    <source>
        <dbReference type="EMBL" id="KAL0949100.1"/>
    </source>
</evidence>
<dbReference type="PANTHER" id="PTHR15462:SF8">
    <property type="entry name" value="SERINE PROTEASE"/>
    <property type="match status" value="1"/>
</dbReference>
<protein>
    <recommendedName>
        <fullName evidence="6">Serine protease</fullName>
        <ecNumber evidence="6">3.4.21.-</ecNumber>
    </recommendedName>
</protein>
<dbReference type="Proteomes" id="UP001556367">
    <property type="component" value="Unassembled WGS sequence"/>
</dbReference>
<gene>
    <name evidence="8" type="ORF">HGRIS_009189</name>
</gene>
<evidence type="ECO:0000256" key="3">
    <source>
        <dbReference type="ARBA" id="ARBA00022729"/>
    </source>
</evidence>
<dbReference type="SUPFAM" id="SSF50494">
    <property type="entry name" value="Trypsin-like serine proteases"/>
    <property type="match status" value="1"/>
</dbReference>
<evidence type="ECO:0000256" key="1">
    <source>
        <dbReference type="ARBA" id="ARBA00008764"/>
    </source>
</evidence>
<dbReference type="InterPro" id="IPR050966">
    <property type="entry name" value="Glutamyl_endopeptidase"/>
</dbReference>
<dbReference type="PANTHER" id="PTHR15462">
    <property type="entry name" value="SERINE PROTEASE"/>
    <property type="match status" value="1"/>
</dbReference>
<feature type="region of interest" description="Disordered" evidence="7">
    <location>
        <begin position="714"/>
        <end position="738"/>
    </location>
</feature>
<evidence type="ECO:0000256" key="4">
    <source>
        <dbReference type="ARBA" id="ARBA00022801"/>
    </source>
</evidence>
<dbReference type="PRINTS" id="PR00839">
    <property type="entry name" value="V8PROTEASE"/>
</dbReference>
<evidence type="ECO:0000256" key="5">
    <source>
        <dbReference type="ARBA" id="ARBA00022825"/>
    </source>
</evidence>
<dbReference type="EC" id="3.4.21.-" evidence="6"/>
<keyword evidence="9" id="KW-1185">Reference proteome</keyword>
<dbReference type="InterPro" id="IPR009003">
    <property type="entry name" value="Peptidase_S1_PA"/>
</dbReference>
<keyword evidence="5 6" id="KW-0720">Serine protease</keyword>
<keyword evidence="2 6" id="KW-0645">Protease</keyword>
<keyword evidence="4 6" id="KW-0378">Hydrolase</keyword>
<dbReference type="Pfam" id="PF13365">
    <property type="entry name" value="Trypsin_2"/>
    <property type="match status" value="1"/>
</dbReference>
<evidence type="ECO:0000256" key="7">
    <source>
        <dbReference type="SAM" id="MobiDB-lite"/>
    </source>
</evidence>
<organism evidence="8 9">
    <name type="scientific">Hohenbuehelia grisea</name>
    <dbReference type="NCBI Taxonomy" id="104357"/>
    <lineage>
        <taxon>Eukaryota</taxon>
        <taxon>Fungi</taxon>
        <taxon>Dikarya</taxon>
        <taxon>Basidiomycota</taxon>
        <taxon>Agaricomycotina</taxon>
        <taxon>Agaricomycetes</taxon>
        <taxon>Agaricomycetidae</taxon>
        <taxon>Agaricales</taxon>
        <taxon>Pleurotineae</taxon>
        <taxon>Pleurotaceae</taxon>
        <taxon>Hohenbuehelia</taxon>
    </lineage>
</organism>
<dbReference type="InterPro" id="IPR008256">
    <property type="entry name" value="Peptidase_S1B"/>
</dbReference>
<dbReference type="Gene3D" id="2.40.10.10">
    <property type="entry name" value="Trypsin-like serine proteases"/>
    <property type="match status" value="2"/>
</dbReference>